<reference evidence="1" key="1">
    <citation type="submission" date="2020-05" db="EMBL/GenBank/DDBJ databases">
        <title>Large-scale comparative analyses of tick genomes elucidate their genetic diversity and vector capacities.</title>
        <authorList>
            <person name="Jia N."/>
            <person name="Wang J."/>
            <person name="Shi W."/>
            <person name="Du L."/>
            <person name="Sun Y."/>
            <person name="Zhan W."/>
            <person name="Jiang J."/>
            <person name="Wang Q."/>
            <person name="Zhang B."/>
            <person name="Ji P."/>
            <person name="Sakyi L.B."/>
            <person name="Cui X."/>
            <person name="Yuan T."/>
            <person name="Jiang B."/>
            <person name="Yang W."/>
            <person name="Lam T.T.-Y."/>
            <person name="Chang Q."/>
            <person name="Ding S."/>
            <person name="Wang X."/>
            <person name="Zhu J."/>
            <person name="Ruan X."/>
            <person name="Zhao L."/>
            <person name="Wei J."/>
            <person name="Que T."/>
            <person name="Du C."/>
            <person name="Cheng J."/>
            <person name="Dai P."/>
            <person name="Han X."/>
            <person name="Huang E."/>
            <person name="Gao Y."/>
            <person name="Liu J."/>
            <person name="Shao H."/>
            <person name="Ye R."/>
            <person name="Li L."/>
            <person name="Wei W."/>
            <person name="Wang X."/>
            <person name="Wang C."/>
            <person name="Yang T."/>
            <person name="Huo Q."/>
            <person name="Li W."/>
            <person name="Guo W."/>
            <person name="Chen H."/>
            <person name="Zhou L."/>
            <person name="Ni X."/>
            <person name="Tian J."/>
            <person name="Zhou Y."/>
            <person name="Sheng Y."/>
            <person name="Liu T."/>
            <person name="Pan Y."/>
            <person name="Xia L."/>
            <person name="Li J."/>
            <person name="Zhao F."/>
            <person name="Cao W."/>
        </authorList>
    </citation>
    <scope>NUCLEOTIDE SEQUENCE</scope>
    <source>
        <strain evidence="1">Hyas-2018</strain>
    </source>
</reference>
<sequence>MQSEQIASVVGLLLAAATVFPVVHNAPIRRSTSRRHVSCDWAQSGLSQSPEQVLPVYLESCDSGTVRWSYPRGALRIVLQAQKEFQACFRVAADSSGVLVYAAQGGLVPGLRAKCVLSSRGSAVVYAVAGRQAGKSDQLILTYTTSLPVVSFERLEGWEGAYVSFRGRRSLR</sequence>
<keyword evidence="2" id="KW-1185">Reference proteome</keyword>
<protein>
    <submittedName>
        <fullName evidence="1">Uncharacterized protein</fullName>
    </submittedName>
</protein>
<dbReference type="EMBL" id="CM023484">
    <property type="protein sequence ID" value="KAH6932201.1"/>
    <property type="molecule type" value="Genomic_DNA"/>
</dbReference>
<comment type="caution">
    <text evidence="1">The sequence shown here is derived from an EMBL/GenBank/DDBJ whole genome shotgun (WGS) entry which is preliminary data.</text>
</comment>
<evidence type="ECO:0000313" key="1">
    <source>
        <dbReference type="EMBL" id="KAH6932201.1"/>
    </source>
</evidence>
<evidence type="ECO:0000313" key="2">
    <source>
        <dbReference type="Proteomes" id="UP000821845"/>
    </source>
</evidence>
<proteinExistence type="predicted"/>
<name>A0ACB7SDR9_HYAAI</name>
<organism evidence="1 2">
    <name type="scientific">Hyalomma asiaticum</name>
    <name type="common">Tick</name>
    <dbReference type="NCBI Taxonomy" id="266040"/>
    <lineage>
        <taxon>Eukaryota</taxon>
        <taxon>Metazoa</taxon>
        <taxon>Ecdysozoa</taxon>
        <taxon>Arthropoda</taxon>
        <taxon>Chelicerata</taxon>
        <taxon>Arachnida</taxon>
        <taxon>Acari</taxon>
        <taxon>Parasitiformes</taxon>
        <taxon>Ixodida</taxon>
        <taxon>Ixodoidea</taxon>
        <taxon>Ixodidae</taxon>
        <taxon>Hyalomminae</taxon>
        <taxon>Hyalomma</taxon>
    </lineage>
</organism>
<accession>A0ACB7SDR9</accession>
<gene>
    <name evidence="1" type="ORF">HPB50_003695</name>
</gene>
<dbReference type="Proteomes" id="UP000821845">
    <property type="component" value="Chromosome 4"/>
</dbReference>